<feature type="domain" description="Glycosyl hydrolase family 32 C-terminal" evidence="7">
    <location>
        <begin position="391"/>
        <end position="527"/>
    </location>
</feature>
<dbReference type="Proteomes" id="UP001060018">
    <property type="component" value="Chromosome"/>
</dbReference>
<feature type="chain" id="PRO_5041651298" evidence="5">
    <location>
        <begin position="41"/>
        <end position="532"/>
    </location>
</feature>
<feature type="signal peptide" evidence="5">
    <location>
        <begin position="1"/>
        <end position="40"/>
    </location>
</feature>
<dbReference type="Pfam" id="PF00251">
    <property type="entry name" value="Glyco_hydro_32N"/>
    <property type="match status" value="1"/>
</dbReference>
<keyword evidence="5" id="KW-0732">Signal</keyword>
<dbReference type="InterPro" id="IPR013189">
    <property type="entry name" value="Glyco_hydro_32_C"/>
</dbReference>
<dbReference type="CDD" id="cd18622">
    <property type="entry name" value="GH32_Inu-like"/>
    <property type="match status" value="1"/>
</dbReference>
<comment type="similarity">
    <text evidence="1 4">Belongs to the glycosyl hydrolase 32 family.</text>
</comment>
<dbReference type="SUPFAM" id="SSF49899">
    <property type="entry name" value="Concanavalin A-like lectins/glucanases"/>
    <property type="match status" value="1"/>
</dbReference>
<dbReference type="Gene3D" id="2.115.10.20">
    <property type="entry name" value="Glycosyl hydrolase domain, family 43"/>
    <property type="match status" value="1"/>
</dbReference>
<sequence>MNLKTSSVAKAGPSRRSIVTTLASATALGLTGLGAGTAHAASVTPRTETGNNVSSAMSYRPSYHFSVPDNWKNDPQRPIYLDGEYLYYYLYNEDYILGGAGTSWRLTTTTDHVNFTDHGVAISKHDSPNGDCWSGSIVIDENNTAGYGKSALIALVTQAPENEQAQFLWYSTDKGRSFKPGGTKPVLANPGQEAFRDPKVIWHEQTSRWVMLNAEGDRLGIYVSPNLKQWKRTSEFVRTNLGILECPDLFQIQASDGTKHWVLGTSANGKPRDLPATYAYWLGEFDGRAFTAKDDDPQWLDWGFDFYGAVTYPDHRADGSVNPELRRAIGWNNFWDYPHNAPSMATDGYNGDDMIVREIRLIAGSEGYYFASVPVAELAKLAGPSTSLGSPTVSSKQVLAFSSSAYELECDLNWDPANPPENIGFEICRARTGTRHVATGLYLAGGFAYVNRKPSFHPGDKSETKSPLEVPGGKIKVRILVDRSSVEVFFGDGRIVHSHRVFPLVSDSGIKLFVSGGKATYKNLTVRNLSFA</sequence>
<evidence type="ECO:0000256" key="2">
    <source>
        <dbReference type="ARBA" id="ARBA00022801"/>
    </source>
</evidence>
<reference evidence="8" key="1">
    <citation type="journal article" date="2022" name="Pest Manag. Sci.">
        <title>Glutamicibacter halophytocola-mediated host fitness of potato tuber moth on Solanaceae crops.</title>
        <authorList>
            <person name="Wang W."/>
            <person name="Xiao G."/>
            <person name="Du G."/>
            <person name="Chang L."/>
            <person name="Yang Y."/>
            <person name="Ye J."/>
            <person name="Chen B."/>
        </authorList>
    </citation>
    <scope>NUCLEOTIDE SEQUENCE</scope>
    <source>
        <strain evidence="8">S2</strain>
    </source>
</reference>
<evidence type="ECO:0000313" key="9">
    <source>
        <dbReference type="Proteomes" id="UP001060018"/>
    </source>
</evidence>
<dbReference type="InterPro" id="IPR013148">
    <property type="entry name" value="Glyco_hydro_32_N"/>
</dbReference>
<evidence type="ECO:0000259" key="6">
    <source>
        <dbReference type="Pfam" id="PF00251"/>
    </source>
</evidence>
<dbReference type="PANTHER" id="PTHR42800:SF1">
    <property type="entry name" value="EXOINULINASE INUD (AFU_ORTHOLOGUE AFUA_5G00480)"/>
    <property type="match status" value="1"/>
</dbReference>
<evidence type="ECO:0000259" key="7">
    <source>
        <dbReference type="Pfam" id="PF08244"/>
    </source>
</evidence>
<dbReference type="GO" id="GO:0005987">
    <property type="term" value="P:sucrose catabolic process"/>
    <property type="evidence" value="ECO:0007669"/>
    <property type="project" value="TreeGrafter"/>
</dbReference>
<dbReference type="InterPro" id="IPR001362">
    <property type="entry name" value="Glyco_hydro_32"/>
</dbReference>
<dbReference type="InterPro" id="IPR013320">
    <property type="entry name" value="ConA-like_dom_sf"/>
</dbReference>
<proteinExistence type="inferred from homology"/>
<dbReference type="InterPro" id="IPR023296">
    <property type="entry name" value="Glyco_hydro_beta-prop_sf"/>
</dbReference>
<dbReference type="RefSeq" id="WP_257745341.1">
    <property type="nucleotide sequence ID" value="NZ_CP102487.1"/>
</dbReference>
<organism evidence="8 9">
    <name type="scientific">Glutamicibacter halophytocola</name>
    <dbReference type="NCBI Taxonomy" id="1933880"/>
    <lineage>
        <taxon>Bacteria</taxon>
        <taxon>Bacillati</taxon>
        <taxon>Actinomycetota</taxon>
        <taxon>Actinomycetes</taxon>
        <taxon>Micrococcales</taxon>
        <taxon>Micrococcaceae</taxon>
        <taxon>Glutamicibacter</taxon>
    </lineage>
</organism>
<dbReference type="GO" id="GO:0005737">
    <property type="term" value="C:cytoplasm"/>
    <property type="evidence" value="ECO:0007669"/>
    <property type="project" value="TreeGrafter"/>
</dbReference>
<evidence type="ECO:0000313" key="8">
    <source>
        <dbReference type="EMBL" id="UUX57939.1"/>
    </source>
</evidence>
<evidence type="ECO:0000256" key="1">
    <source>
        <dbReference type="ARBA" id="ARBA00009902"/>
    </source>
</evidence>
<dbReference type="InterPro" id="IPR006311">
    <property type="entry name" value="TAT_signal"/>
</dbReference>
<evidence type="ECO:0000256" key="3">
    <source>
        <dbReference type="ARBA" id="ARBA00023295"/>
    </source>
</evidence>
<dbReference type="SMART" id="SM00640">
    <property type="entry name" value="Glyco_32"/>
    <property type="match status" value="1"/>
</dbReference>
<dbReference type="AlphaFoldDB" id="A0AA94XSD9"/>
<evidence type="ECO:0000256" key="4">
    <source>
        <dbReference type="RuleBase" id="RU362110"/>
    </source>
</evidence>
<dbReference type="PANTHER" id="PTHR42800">
    <property type="entry name" value="EXOINULINASE INUD (AFU_ORTHOLOGUE AFUA_5G00480)"/>
    <property type="match status" value="1"/>
</dbReference>
<keyword evidence="3 4" id="KW-0326">Glycosidase</keyword>
<dbReference type="SUPFAM" id="SSF75005">
    <property type="entry name" value="Arabinanase/levansucrase/invertase"/>
    <property type="match status" value="1"/>
</dbReference>
<dbReference type="Pfam" id="PF08244">
    <property type="entry name" value="Glyco_hydro_32C"/>
    <property type="match status" value="1"/>
</dbReference>
<dbReference type="GO" id="GO:0004575">
    <property type="term" value="F:sucrose alpha-glucosidase activity"/>
    <property type="evidence" value="ECO:0007669"/>
    <property type="project" value="TreeGrafter"/>
</dbReference>
<evidence type="ECO:0000256" key="5">
    <source>
        <dbReference type="SAM" id="SignalP"/>
    </source>
</evidence>
<dbReference type="EMBL" id="CP102487">
    <property type="protein sequence ID" value="UUX57939.1"/>
    <property type="molecule type" value="Genomic_DNA"/>
</dbReference>
<keyword evidence="2 4" id="KW-0378">Hydrolase</keyword>
<feature type="domain" description="Glycosyl hydrolase family 32 N-terminal" evidence="6">
    <location>
        <begin position="64"/>
        <end position="363"/>
    </location>
</feature>
<gene>
    <name evidence="8" type="ORF">NUH22_11510</name>
</gene>
<dbReference type="PROSITE" id="PS51318">
    <property type="entry name" value="TAT"/>
    <property type="match status" value="1"/>
</dbReference>
<protein>
    <submittedName>
        <fullName evidence="8">Glycoside hydrolase family 32 protein</fullName>
    </submittedName>
</protein>
<dbReference type="Gene3D" id="2.60.120.560">
    <property type="entry name" value="Exo-inulinase, domain 1"/>
    <property type="match status" value="1"/>
</dbReference>
<accession>A0AA94XSD9</accession>
<name>A0AA94XSD9_9MICC</name>